<dbReference type="AlphaFoldDB" id="A0A328P289"/>
<feature type="region of interest" description="Disordered" evidence="1">
    <location>
        <begin position="49"/>
        <end position="92"/>
    </location>
</feature>
<protein>
    <recommendedName>
        <fullName evidence="5">Pentapeptide MXKDX repeat protein</fullName>
    </recommendedName>
</protein>
<organism evidence="3 4">
    <name type="scientific">Dyella jiangningensis</name>
    <dbReference type="NCBI Taxonomy" id="1379159"/>
    <lineage>
        <taxon>Bacteria</taxon>
        <taxon>Pseudomonadati</taxon>
        <taxon>Pseudomonadota</taxon>
        <taxon>Gammaproteobacteria</taxon>
        <taxon>Lysobacterales</taxon>
        <taxon>Rhodanobacteraceae</taxon>
        <taxon>Dyella</taxon>
    </lineage>
</organism>
<feature type="signal peptide" evidence="2">
    <location>
        <begin position="1"/>
        <end position="21"/>
    </location>
</feature>
<gene>
    <name evidence="3" type="ORF">CA260_15195</name>
</gene>
<evidence type="ECO:0000256" key="2">
    <source>
        <dbReference type="SAM" id="SignalP"/>
    </source>
</evidence>
<dbReference type="Proteomes" id="UP000248926">
    <property type="component" value="Unassembled WGS sequence"/>
</dbReference>
<comment type="caution">
    <text evidence="3">The sequence shown here is derived from an EMBL/GenBank/DDBJ whole genome shotgun (WGS) entry which is preliminary data.</text>
</comment>
<keyword evidence="2" id="KW-0732">Signal</keyword>
<keyword evidence="4" id="KW-1185">Reference proteome</keyword>
<evidence type="ECO:0000313" key="3">
    <source>
        <dbReference type="EMBL" id="RAO75423.1"/>
    </source>
</evidence>
<sequence>MKTLLSLVLAASFACVSIASAQDAMQPASAGSAMKPDAMKSGDMMMKKDASGMKHDSMKKPDAMKKGDAMHHGDAMKKDGGGDHAAGVSGGQ</sequence>
<accession>A0A328P289</accession>
<evidence type="ECO:0000313" key="4">
    <source>
        <dbReference type="Proteomes" id="UP000248926"/>
    </source>
</evidence>
<dbReference type="PROSITE" id="PS51257">
    <property type="entry name" value="PROKAR_LIPOPROTEIN"/>
    <property type="match status" value="1"/>
</dbReference>
<proteinExistence type="predicted"/>
<feature type="chain" id="PRO_5016316316" description="Pentapeptide MXKDX repeat protein" evidence="2">
    <location>
        <begin position="22"/>
        <end position="92"/>
    </location>
</feature>
<evidence type="ECO:0000256" key="1">
    <source>
        <dbReference type="SAM" id="MobiDB-lite"/>
    </source>
</evidence>
<dbReference type="RefSeq" id="WP_111983897.1">
    <property type="nucleotide sequence ID" value="NZ_NFZS01000004.1"/>
</dbReference>
<evidence type="ECO:0008006" key="5">
    <source>
        <dbReference type="Google" id="ProtNLM"/>
    </source>
</evidence>
<feature type="compositionally biased region" description="Basic and acidic residues" evidence="1">
    <location>
        <begin position="49"/>
        <end position="82"/>
    </location>
</feature>
<dbReference type="EMBL" id="NFZS01000004">
    <property type="protein sequence ID" value="RAO75423.1"/>
    <property type="molecule type" value="Genomic_DNA"/>
</dbReference>
<name>A0A328P289_9GAMM</name>
<reference evidence="3 4" key="1">
    <citation type="journal article" date="2018" name="Genet. Mol. Biol.">
        <title>The genome sequence of Dyella jiangningensis FCAV SCS01 from a lignocellulose-decomposing microbial consortium metagenome reveals potential for biotechnological applications.</title>
        <authorList>
            <person name="Desiderato J.G."/>
            <person name="Alvarenga D.O."/>
            <person name="Constancio M.T.L."/>
            <person name="Alves L.M.C."/>
            <person name="Varani A.M."/>
        </authorList>
    </citation>
    <scope>NUCLEOTIDE SEQUENCE [LARGE SCALE GENOMIC DNA]</scope>
    <source>
        <strain evidence="3 4">FCAV SCS01</strain>
    </source>
</reference>
<dbReference type="OrthoDB" id="9938204at2"/>